<dbReference type="PROSITE" id="PS52038">
    <property type="entry name" value="TOPO_IB_2"/>
    <property type="match status" value="1"/>
</dbReference>
<dbReference type="Gene3D" id="1.10.132.10">
    <property type="match status" value="1"/>
</dbReference>
<comment type="caution">
    <text evidence="11">The sequence shown here is derived from an EMBL/GenBank/DDBJ whole genome shotgun (WGS) entry which is preliminary data.</text>
</comment>
<evidence type="ECO:0000256" key="5">
    <source>
        <dbReference type="ARBA" id="ARBA00023029"/>
    </source>
</evidence>
<dbReference type="GO" id="GO:0005694">
    <property type="term" value="C:chromosome"/>
    <property type="evidence" value="ECO:0007669"/>
    <property type="project" value="InterPro"/>
</dbReference>
<dbReference type="InterPro" id="IPR013500">
    <property type="entry name" value="TopoI_cat_euk"/>
</dbReference>
<feature type="domain" description="DNA topoisomerase I eukaryotic-type" evidence="10">
    <location>
        <begin position="148"/>
        <end position="501"/>
    </location>
</feature>
<dbReference type="AlphaFoldDB" id="A0A147K0W9"/>
<protein>
    <recommendedName>
        <fullName evidence="4">DNA topoisomerase 1</fullName>
        <ecNumber evidence="3">5.6.2.1</ecNumber>
    </recommendedName>
    <alternativeName>
        <fullName evidence="8">DNA topoisomerase I</fullName>
    </alternativeName>
</protein>
<organism evidence="11 12">
    <name type="scientific">Hadarchaeum yellowstonense</name>
    <dbReference type="NCBI Taxonomy" id="1776334"/>
    <lineage>
        <taxon>Archaea</taxon>
        <taxon>Methanobacteriati</taxon>
        <taxon>Candidatus Hadarchaeota</taxon>
        <taxon>Candidatus Hadarchaeia</taxon>
        <taxon>Candidatus Hadarchaeales</taxon>
        <taxon>Candidatus Hadarchaeaceae</taxon>
        <taxon>Candidatus Hadarchaeum</taxon>
    </lineage>
</organism>
<dbReference type="SUPFAM" id="SSF56349">
    <property type="entry name" value="DNA breaking-rejoining enzymes"/>
    <property type="match status" value="1"/>
</dbReference>
<comment type="catalytic activity">
    <reaction evidence="1">
        <text>ATP-independent breakage of single-stranded DNA, followed by passage and rejoining.</text>
        <dbReference type="EC" id="5.6.2.1"/>
    </reaction>
</comment>
<dbReference type="Proteomes" id="UP000074294">
    <property type="component" value="Unassembled WGS sequence"/>
</dbReference>
<dbReference type="InterPro" id="IPR013499">
    <property type="entry name" value="TopoI_euk"/>
</dbReference>
<dbReference type="InterPro" id="IPR008336">
    <property type="entry name" value="TopoI_DNA-bd_euk"/>
</dbReference>
<dbReference type="Pfam" id="PF01028">
    <property type="entry name" value="Topoisom_I"/>
    <property type="match status" value="1"/>
</dbReference>
<dbReference type="InterPro" id="IPR001631">
    <property type="entry name" value="TopoI"/>
</dbReference>
<keyword evidence="7" id="KW-0413">Isomerase</keyword>
<dbReference type="SMART" id="SM00435">
    <property type="entry name" value="TOPEUc"/>
    <property type="match status" value="1"/>
</dbReference>
<dbReference type="STRING" id="1776334.APZ16_02835"/>
<dbReference type="InterPro" id="IPR051062">
    <property type="entry name" value="Topoisomerase_IB"/>
</dbReference>
<feature type="coiled-coil region" evidence="9">
    <location>
        <begin position="97"/>
        <end position="124"/>
    </location>
</feature>
<accession>A0A147K0W9</accession>
<keyword evidence="5" id="KW-0799">Topoisomerase</keyword>
<dbReference type="GO" id="GO:0003917">
    <property type="term" value="F:DNA topoisomerase type I (single strand cut, ATP-independent) activity"/>
    <property type="evidence" value="ECO:0007669"/>
    <property type="project" value="UniProtKB-EC"/>
</dbReference>
<evidence type="ECO:0000256" key="9">
    <source>
        <dbReference type="SAM" id="Coils"/>
    </source>
</evidence>
<evidence type="ECO:0000256" key="3">
    <source>
        <dbReference type="ARBA" id="ARBA00012891"/>
    </source>
</evidence>
<dbReference type="Pfam" id="PF14370">
    <property type="entry name" value="Topo_C_assoc"/>
    <property type="match status" value="1"/>
</dbReference>
<dbReference type="InterPro" id="IPR013034">
    <property type="entry name" value="DNA_topo_DNA_db_N_dom1"/>
</dbReference>
<comment type="similarity">
    <text evidence="2">Belongs to the type IB topoisomerase family.</text>
</comment>
<reference evidence="11 12" key="1">
    <citation type="journal article" date="2016" name="Nat. Microbiol.">
        <title>Genomic inference of the metabolism of cosmopolitan subsurface Archaea, Hadesarchaea.</title>
        <authorList>
            <person name="Baker B.J."/>
            <person name="Saw J.H."/>
            <person name="Lind A.E."/>
            <person name="Lazar C.S."/>
            <person name="Hinrichs K.-U."/>
            <person name="Teske A.P."/>
            <person name="Ettema T.J."/>
        </authorList>
    </citation>
    <scope>NUCLEOTIDE SEQUENCE [LARGE SCALE GENOMIC DNA]</scope>
</reference>
<dbReference type="InterPro" id="IPR011010">
    <property type="entry name" value="DNA_brk_join_enz"/>
</dbReference>
<evidence type="ECO:0000256" key="8">
    <source>
        <dbReference type="ARBA" id="ARBA00033297"/>
    </source>
</evidence>
<dbReference type="InterPro" id="IPR013030">
    <property type="entry name" value="DNA_topo_DNA_db_N_dom2"/>
</dbReference>
<evidence type="ECO:0000313" key="11">
    <source>
        <dbReference type="EMBL" id="KUO42387.1"/>
    </source>
</evidence>
<evidence type="ECO:0000256" key="1">
    <source>
        <dbReference type="ARBA" id="ARBA00000213"/>
    </source>
</evidence>
<evidence type="ECO:0000259" key="10">
    <source>
        <dbReference type="SMART" id="SM00435"/>
    </source>
</evidence>
<evidence type="ECO:0000256" key="7">
    <source>
        <dbReference type="ARBA" id="ARBA00023235"/>
    </source>
</evidence>
<dbReference type="Gene3D" id="3.90.15.10">
    <property type="entry name" value="Topoisomerase I, Chain A, domain 3"/>
    <property type="match status" value="1"/>
</dbReference>
<dbReference type="PANTHER" id="PTHR10290">
    <property type="entry name" value="DNA TOPOISOMERASE I"/>
    <property type="match status" value="1"/>
</dbReference>
<evidence type="ECO:0000256" key="6">
    <source>
        <dbReference type="ARBA" id="ARBA00023125"/>
    </source>
</evidence>
<proteinExistence type="inferred from homology"/>
<dbReference type="EMBL" id="LQMQ01000007">
    <property type="protein sequence ID" value="KUO42387.1"/>
    <property type="molecule type" value="Genomic_DNA"/>
</dbReference>
<feature type="coiled-coil region" evidence="9">
    <location>
        <begin position="422"/>
        <end position="475"/>
    </location>
</feature>
<sequence length="530" mass="61567">MAPQFRIERLRHNGVLIPVYEPKGFSIKLRGKTIKLTPEQEEMAVAWVKKLGTDYVKDPVFAKNFGADFSKALGLETPVDIWEFDFSEIIQWVESEKAKKEQMSREEKKRLAEARKKAREENKQKYGYAEVNGKLVEIANYTVEPPCIFMGRGEHPLRGRWKPRVNYEDIILNLSEDAPTPPTPNGRSWGGRVFEPESLWIAKWRDKLTGELKYVWVADSAFFKQEREKDKFDKANELEKIIDRVRKHISENLESKDIMRRKIATVAYLIDTLKMRVGDEKDEDEADTVGATTLRGCHVQFEDSDTVKFDFLGKDAVRWTKSIKPPPVVIRNLKSFISGPDKPIFDGIRSEMVNDFLGEVAPWLTAKVFRTYHATKVVREYLAKTKVNPEDPEFKKKYVATMANLEAAITCNHKRKLPKNWEASLEKKKERVKALEAKLEEVKKKPKSARRAQQIKRLKEKIKEAKLKVELATATRDYNLGTSLKSYIDPRAFINWAKKVSYDWRKYYPKTLQRKYAWADAEEKPAEKAD</sequence>
<dbReference type="InterPro" id="IPR014711">
    <property type="entry name" value="TopoI_cat_a-hlx-sub_euk"/>
</dbReference>
<keyword evidence="6" id="KW-0238">DNA-binding</keyword>
<dbReference type="PRINTS" id="PR00416">
    <property type="entry name" value="EUTPISMRASEI"/>
</dbReference>
<dbReference type="Pfam" id="PF02919">
    <property type="entry name" value="Topoisom_I_N"/>
    <property type="match status" value="1"/>
</dbReference>
<dbReference type="EC" id="5.6.2.1" evidence="3"/>
<dbReference type="Gene3D" id="1.10.10.41">
    <property type="entry name" value="Yeast DNA topoisomerase - domain 1"/>
    <property type="match status" value="1"/>
</dbReference>
<evidence type="ECO:0000256" key="4">
    <source>
        <dbReference type="ARBA" id="ARBA00019632"/>
    </source>
</evidence>
<dbReference type="SUPFAM" id="SSF56741">
    <property type="entry name" value="Eukaryotic DNA topoisomerase I, N-terminal DNA-binding fragment"/>
    <property type="match status" value="1"/>
</dbReference>
<keyword evidence="9" id="KW-0175">Coiled coil</keyword>
<gene>
    <name evidence="11" type="ORF">APZ16_02835</name>
</gene>
<dbReference type="InterPro" id="IPR025834">
    <property type="entry name" value="TopoI_C_dom"/>
</dbReference>
<dbReference type="GO" id="GO:0006265">
    <property type="term" value="P:DNA topological change"/>
    <property type="evidence" value="ECO:0007669"/>
    <property type="project" value="InterPro"/>
</dbReference>
<name>A0A147K0W9_HADYE</name>
<dbReference type="GO" id="GO:0003677">
    <property type="term" value="F:DNA binding"/>
    <property type="evidence" value="ECO:0007669"/>
    <property type="project" value="UniProtKB-KW"/>
</dbReference>
<dbReference type="InterPro" id="IPR036202">
    <property type="entry name" value="TopoI_DNA-bd_euk_N_sf"/>
</dbReference>
<evidence type="ECO:0000313" key="12">
    <source>
        <dbReference type="Proteomes" id="UP000074294"/>
    </source>
</evidence>
<dbReference type="PANTHER" id="PTHR10290:SF3">
    <property type="entry name" value="DNA TOPOISOMERASE 1"/>
    <property type="match status" value="1"/>
</dbReference>
<evidence type="ECO:0000256" key="2">
    <source>
        <dbReference type="ARBA" id="ARBA00006645"/>
    </source>
</evidence>
<dbReference type="Gene3D" id="2.170.11.10">
    <property type="entry name" value="DNA Topoisomerase I, domain 2"/>
    <property type="match status" value="1"/>
</dbReference>
<dbReference type="InterPro" id="IPR014727">
    <property type="entry name" value="TopoI_cat_a/b-sub_euk"/>
</dbReference>